<reference evidence="5" key="1">
    <citation type="submission" date="2016-05" db="EMBL/GenBank/DDBJ databases">
        <title>Comparative genomics of biotechnologically important yeasts.</title>
        <authorList>
            <consortium name="DOE Joint Genome Institute"/>
            <person name="Riley R."/>
            <person name="Haridas S."/>
            <person name="Wolfe K.H."/>
            <person name="Lopes M.R."/>
            <person name="Hittinger C.T."/>
            <person name="Goker M."/>
            <person name="Salamov A."/>
            <person name="Wisecaver J."/>
            <person name="Long T.M."/>
            <person name="Aerts A.L."/>
            <person name="Barry K."/>
            <person name="Choi C."/>
            <person name="Clum A."/>
            <person name="Coughlan A.Y."/>
            <person name="Deshpande S."/>
            <person name="Douglass A.P."/>
            <person name="Hanson S.J."/>
            <person name="Klenk H.-P."/>
            <person name="Labutti K."/>
            <person name="Lapidus A."/>
            <person name="Lindquist E."/>
            <person name="Lipzen A."/>
            <person name="Meier-Kolthoff J.P."/>
            <person name="Ohm R.A."/>
            <person name="Otillar R.P."/>
            <person name="Pangilinan J."/>
            <person name="Peng Y."/>
            <person name="Rokas A."/>
            <person name="Rosa C.A."/>
            <person name="Scheuner C."/>
            <person name="Sibirny A.A."/>
            <person name="Slot J.C."/>
            <person name="Stielow J.B."/>
            <person name="Sun H."/>
            <person name="Kurtzman C.P."/>
            <person name="Blackwell M."/>
            <person name="Grigoriev I.V."/>
            <person name="Jeffries T.W."/>
        </authorList>
    </citation>
    <scope>NUCLEOTIDE SEQUENCE [LARGE SCALE GENOMIC DNA]</scope>
    <source>
        <strain evidence="5">NRRL Y-12698</strain>
    </source>
</reference>
<evidence type="ECO:0000313" key="4">
    <source>
        <dbReference type="EMBL" id="ODQ83068.1"/>
    </source>
</evidence>
<keyword evidence="1" id="KW-0694">RNA-binding</keyword>
<protein>
    <recommendedName>
        <fullName evidence="3">K Homology domain-containing protein</fullName>
    </recommendedName>
</protein>
<dbReference type="InterPro" id="IPR004087">
    <property type="entry name" value="KH_dom"/>
</dbReference>
<dbReference type="PROSITE" id="PS50084">
    <property type="entry name" value="KH_TYPE_1"/>
    <property type="match status" value="1"/>
</dbReference>
<dbReference type="SMART" id="SM00322">
    <property type="entry name" value="KH"/>
    <property type="match status" value="2"/>
</dbReference>
<keyword evidence="5" id="KW-1185">Reference proteome</keyword>
<dbReference type="GeneID" id="30150575"/>
<dbReference type="Proteomes" id="UP000094336">
    <property type="component" value="Unassembled WGS sequence"/>
</dbReference>
<proteinExistence type="predicted"/>
<feature type="region of interest" description="Disordered" evidence="2">
    <location>
        <begin position="82"/>
        <end position="101"/>
    </location>
</feature>
<sequence>MVRRRTLLLGSIYPIGTSHMWKDLSVIGTRAYLLCRPYVIPTGGATNLSASYHLADQFSTIPRAENAYLYLSSIENKHSGGASPYLDPSLSSKERETSSGDVSVPYSNPLVYSSLYTNIFLNADKCEYISKVKRQTKVNIHITPSGNQMLWRITGDAADVAEASQMVNTRMKYIQEDFSIHSATYPVFAVNIFAFPTRELQNLLQNFRVTVHVEQRGDTCEVSLASLDNSFGGAVESIKSVVDGLTANSVEINLPVKASVFNDQFSLKQFQRVTSSYVFIHGPKVIIYGDDKQSVDRALQIIKKNVSGETYTFKLPRIMCSILHHELPEIRRELKSLPGAKIFMSGYSGYRLQCEGSQLVEARALLERKLAKYTSNSQLFKTSKVHAKLLLGKGGSKLASIQQYSGAFIESDEGTETETWKVYADTAEKVNKALHALKLHRNLLEETALNLRVPQWCIDALTLDNPHFLKSLAAKAKCFLSECEGFTISVLSHHLKAVKHFERLLREQLRLVATVEEMVTPPNIFRDELSSVGNWIQGGKLQVYGKPAEVARARAVDTLILKQCRHVSVPTYLGKALFGHKVQSLQEFADSTCTRIALRRNKRSFELSVFAPETKDLEKALHLLDFRQAVARHTAEKVLVPPKIQRLLKGFRSSKLVQIQSSTLTSFLLDGDFIEIYGTSKEAVLQAKTLLRQIVDLVQTSSRMDTQISPVWIELFTGVDVYRAKLHAIEQTTQTCIMFQKQGLDVMAIYGLSLQSMEAQRQVAAFLADLKPQCQTFTVSQGINDSDELAYHSAKFRVIEQLYDVQIFVSKRFTSDEAIGFIIGGRADVDLQEALRMLAAT</sequence>
<dbReference type="InterPro" id="IPR004088">
    <property type="entry name" value="KH_dom_type_1"/>
</dbReference>
<dbReference type="SUPFAM" id="SSF54791">
    <property type="entry name" value="Eukaryotic type KH-domain (KH-domain type I)"/>
    <property type="match status" value="1"/>
</dbReference>
<evidence type="ECO:0000313" key="5">
    <source>
        <dbReference type="Proteomes" id="UP000094336"/>
    </source>
</evidence>
<dbReference type="AlphaFoldDB" id="A0A1E3QZK2"/>
<evidence type="ECO:0000256" key="1">
    <source>
        <dbReference type="PROSITE-ProRule" id="PRU00117"/>
    </source>
</evidence>
<organism evidence="4 5">
    <name type="scientific">Babjeviella inositovora NRRL Y-12698</name>
    <dbReference type="NCBI Taxonomy" id="984486"/>
    <lineage>
        <taxon>Eukaryota</taxon>
        <taxon>Fungi</taxon>
        <taxon>Dikarya</taxon>
        <taxon>Ascomycota</taxon>
        <taxon>Saccharomycotina</taxon>
        <taxon>Pichiomycetes</taxon>
        <taxon>Serinales incertae sedis</taxon>
        <taxon>Babjeviella</taxon>
    </lineage>
</organism>
<feature type="domain" description="K Homology" evidence="3">
    <location>
        <begin position="374"/>
        <end position="442"/>
    </location>
</feature>
<dbReference type="GO" id="GO:0003723">
    <property type="term" value="F:RNA binding"/>
    <property type="evidence" value="ECO:0007669"/>
    <property type="project" value="UniProtKB-UniRule"/>
</dbReference>
<evidence type="ECO:0000259" key="3">
    <source>
        <dbReference type="SMART" id="SM00322"/>
    </source>
</evidence>
<name>A0A1E3QZK2_9ASCO</name>
<dbReference type="InterPro" id="IPR036612">
    <property type="entry name" value="KH_dom_type_1_sf"/>
</dbReference>
<dbReference type="RefSeq" id="XP_018988396.1">
    <property type="nucleotide sequence ID" value="XM_019132722.1"/>
</dbReference>
<feature type="domain" description="K Homology" evidence="3">
    <location>
        <begin position="632"/>
        <end position="696"/>
    </location>
</feature>
<dbReference type="Pfam" id="PF00013">
    <property type="entry name" value="KH_1"/>
    <property type="match status" value="1"/>
</dbReference>
<gene>
    <name evidence="4" type="ORF">BABINDRAFT_80412</name>
</gene>
<evidence type="ECO:0000256" key="2">
    <source>
        <dbReference type="SAM" id="MobiDB-lite"/>
    </source>
</evidence>
<accession>A0A1E3QZK2</accession>
<dbReference type="EMBL" id="KV454426">
    <property type="protein sequence ID" value="ODQ83068.1"/>
    <property type="molecule type" value="Genomic_DNA"/>
</dbReference>